<dbReference type="AlphaFoldDB" id="A0A9P6FPE8"/>
<evidence type="ECO:0000313" key="1">
    <source>
        <dbReference type="EMBL" id="KAF9579187.1"/>
    </source>
</evidence>
<proteinExistence type="predicted"/>
<sequence length="768" mass="88391">MAFKDKSKPASVSICYLEMSKDPPSERSYGTEIEDYILPHQPLPREAFVIGHQQDRAITMLAAISASGSHAVTISTINDKGIIDLWELRLAETISRVSYPYSYTPSRAHYDIDLNARNQEQFGLSLSWNGSQISIHKTRKSDSKGIFVLEYHEEINQTQDQEQTITPSLQVSHRHNKCNLLKSFKGDAGFTNLSTSQPDDESERFIAFDMEGFSVYETVNQWEMIYHIPQLRRFSDFNLRVEWKFLGAVAVGSILALKISEYQLSIRDLNTGMQRHLIDTQHMIENHFLSSDGGTLAIITTKNILLYSTETGGVFHMFDGSSYIWHGFIEGDNYICGSHYLRGKYRYFIVETRSSSRLKRYIAPLLDLGHVVRDIKLGEKLDKSNANSTVVLSFNASILEAYFLDDLLTSIEDTSQCAPASGSDLIEIPEIDHGEEVPYSGGTFVIQKTGHGILKKITLDIRFKDGKSRQYWWEQARCYFRKENPYFMVVQSVHVDICFLSWKLPQSSHDELKLLFCWASMGYNIRNRLSIHAHREYPVLDIGGYDFDLSPGIPGTLASPRSLRDRYKFLLSDGHHCDAAVNAATKYLSTFINYYPILDGHSISLIPEIINYQEHYRAKLFLDKLLQTNNWIPLRAYPRGVNPIGVILEKAKTTPSAYEIGCLFINYSLDKAKEYNDLTYILYLLEFMDDLTTRYPDLALRITRRFSYIRCHDREFVIRNHRIVHPPTLSQLWRSNSSKIYESRNPILQFQLNTREEDPLNKNFTEDV</sequence>
<protein>
    <submittedName>
        <fullName evidence="1">Uncharacterized protein</fullName>
    </submittedName>
</protein>
<dbReference type="SUPFAM" id="SSF69304">
    <property type="entry name" value="Tricorn protease N-terminal domain"/>
    <property type="match status" value="1"/>
</dbReference>
<keyword evidence="2" id="KW-1185">Reference proteome</keyword>
<feature type="non-terminal residue" evidence="1">
    <location>
        <position position="768"/>
    </location>
</feature>
<organism evidence="1 2">
    <name type="scientific">Lunasporangiospora selenospora</name>
    <dbReference type="NCBI Taxonomy" id="979761"/>
    <lineage>
        <taxon>Eukaryota</taxon>
        <taxon>Fungi</taxon>
        <taxon>Fungi incertae sedis</taxon>
        <taxon>Mucoromycota</taxon>
        <taxon>Mortierellomycotina</taxon>
        <taxon>Mortierellomycetes</taxon>
        <taxon>Mortierellales</taxon>
        <taxon>Mortierellaceae</taxon>
        <taxon>Lunasporangiospora</taxon>
    </lineage>
</organism>
<accession>A0A9P6FPE8</accession>
<name>A0A9P6FPE8_9FUNG</name>
<evidence type="ECO:0000313" key="2">
    <source>
        <dbReference type="Proteomes" id="UP000780801"/>
    </source>
</evidence>
<dbReference type="Proteomes" id="UP000780801">
    <property type="component" value="Unassembled WGS sequence"/>
</dbReference>
<comment type="caution">
    <text evidence="1">The sequence shown here is derived from an EMBL/GenBank/DDBJ whole genome shotgun (WGS) entry which is preliminary data.</text>
</comment>
<gene>
    <name evidence="1" type="ORF">BGW38_004651</name>
</gene>
<dbReference type="OrthoDB" id="2352140at2759"/>
<reference evidence="1" key="1">
    <citation type="journal article" date="2020" name="Fungal Divers.">
        <title>Resolving the Mortierellaceae phylogeny through synthesis of multi-gene phylogenetics and phylogenomics.</title>
        <authorList>
            <person name="Vandepol N."/>
            <person name="Liber J."/>
            <person name="Desiro A."/>
            <person name="Na H."/>
            <person name="Kennedy M."/>
            <person name="Barry K."/>
            <person name="Grigoriev I.V."/>
            <person name="Miller A.N."/>
            <person name="O'Donnell K."/>
            <person name="Stajich J.E."/>
            <person name="Bonito G."/>
        </authorList>
    </citation>
    <scope>NUCLEOTIDE SEQUENCE</scope>
    <source>
        <strain evidence="1">KOD1015</strain>
    </source>
</reference>
<dbReference type="EMBL" id="JAABOA010002964">
    <property type="protein sequence ID" value="KAF9579187.1"/>
    <property type="molecule type" value="Genomic_DNA"/>
</dbReference>